<evidence type="ECO:0000313" key="10">
    <source>
        <dbReference type="Proteomes" id="UP001447188"/>
    </source>
</evidence>
<dbReference type="PANTHER" id="PTHR45754">
    <property type="entry name" value="METHYLENETETRAHYDROFOLATE REDUCTASE"/>
    <property type="match status" value="1"/>
</dbReference>
<comment type="pathway">
    <text evidence="2 7">One-carbon metabolism; tetrahydrofolate interconversion.</text>
</comment>
<accession>A0ABR3GXX1</accession>
<evidence type="ECO:0000256" key="2">
    <source>
        <dbReference type="ARBA" id="ARBA00004777"/>
    </source>
</evidence>
<evidence type="ECO:0000256" key="7">
    <source>
        <dbReference type="RuleBase" id="RU004254"/>
    </source>
</evidence>
<dbReference type="InterPro" id="IPR003171">
    <property type="entry name" value="Mehydrof_redctse-like"/>
</dbReference>
<evidence type="ECO:0000256" key="6">
    <source>
        <dbReference type="ARBA" id="ARBA00023002"/>
    </source>
</evidence>
<dbReference type="EC" id="1.5.1.20" evidence="9"/>
<reference evidence="9 10" key="1">
    <citation type="submission" date="2024-02" db="EMBL/GenBank/DDBJ databases">
        <title>Discinaceae phylogenomics.</title>
        <authorList>
            <person name="Dirks A.C."/>
            <person name="James T.Y."/>
        </authorList>
    </citation>
    <scope>NUCLEOTIDE SEQUENCE [LARGE SCALE GENOMIC DNA]</scope>
    <source>
        <strain evidence="9 10">ACD0624</strain>
    </source>
</reference>
<evidence type="ECO:0000256" key="1">
    <source>
        <dbReference type="ARBA" id="ARBA00001974"/>
    </source>
</evidence>
<dbReference type="Pfam" id="PF21895">
    <property type="entry name" value="MTHFR_C"/>
    <property type="match status" value="1"/>
</dbReference>
<dbReference type="Pfam" id="PF02219">
    <property type="entry name" value="MTHFR"/>
    <property type="match status" value="1"/>
</dbReference>
<dbReference type="InterPro" id="IPR029041">
    <property type="entry name" value="FAD-linked_oxidoreductase-like"/>
</dbReference>
<feature type="domain" description="MTHFR SAM-binding regulatory" evidence="8">
    <location>
        <begin position="400"/>
        <end position="650"/>
    </location>
</feature>
<keyword evidence="10" id="KW-1185">Reference proteome</keyword>
<evidence type="ECO:0000256" key="4">
    <source>
        <dbReference type="ARBA" id="ARBA00022630"/>
    </source>
</evidence>
<dbReference type="SUPFAM" id="SSF51730">
    <property type="entry name" value="FAD-linked oxidoreductase"/>
    <property type="match status" value="1"/>
</dbReference>
<gene>
    <name evidence="9" type="primary">MET12</name>
    <name evidence="9" type="ORF">Q9L58_000109</name>
</gene>
<evidence type="ECO:0000256" key="3">
    <source>
        <dbReference type="ARBA" id="ARBA00006743"/>
    </source>
</evidence>
<evidence type="ECO:0000256" key="5">
    <source>
        <dbReference type="ARBA" id="ARBA00022827"/>
    </source>
</evidence>
<dbReference type="Proteomes" id="UP001447188">
    <property type="component" value="Unassembled WGS sequence"/>
</dbReference>
<dbReference type="Gene3D" id="3.20.20.220">
    <property type="match status" value="1"/>
</dbReference>
<sequence>MSKITDKIAALRPGEPFHSLEFFPPKTSMGFDNLEARLRRMARALRPLFVNVTWGAGGSTATKSLQLAEICQRQLDLTTCLHLTCTNMSQAVIDETLEAAKEIGIRNILALRGDPPRNEEYSNTPCDGTANGTSGREFEFAVDLVKYIREKHGDYFCIGVAAYPEGHVEGACPERQDSEFDLPFLIEKVKAGADFIMTQLFYDVEKYLLFEKRLREDASGVFKDLTIIPGLMPIQSFQMLKRISKLSGASVPLDLFKKLEDVKGDDENVKRVGVDIVSEIIEKIKSAQTQSLIGFHFYTLNLEKAVSFILERCNLIPLPEDEDVFEEIDGPIVNGMMRRDRRSSSVTSDPRNRVIVDADSWVTDSSRHALASEAGFLKPPEQSRPPEIALAISEGEGALGREATWDDYPNGRFGNARSPAFGEIDGYGPSLHLSQVQAIKLWSYPVTIDDISALFVRYIKGELEAIPWSEQELSLESKIIQEHLIKLNTKGWWTVASQPAANGARSTDEVFGWGPRNGFVFQKAFVEFFCPAEDWVVLKGKLAKMEDMSYYAANKKGDYESNVPMGEDSLHAVTWGVFPGKEIITPTIIEEVSFKAWKEEAFSIWCEWGRVYPSRTASSKLVSEITQSYYLVNIIHHGYLEPSVLWSFLEV</sequence>
<evidence type="ECO:0000313" key="9">
    <source>
        <dbReference type="EMBL" id="KAL0640802.1"/>
    </source>
</evidence>
<dbReference type="InterPro" id="IPR004621">
    <property type="entry name" value="Fadh2_euk"/>
</dbReference>
<name>A0ABR3GXX1_9PEZI</name>
<dbReference type="EMBL" id="JBBBZM010000001">
    <property type="protein sequence ID" value="KAL0640802.1"/>
    <property type="molecule type" value="Genomic_DNA"/>
</dbReference>
<dbReference type="NCBIfam" id="TIGR00677">
    <property type="entry name" value="fadh2_euk"/>
    <property type="match status" value="1"/>
</dbReference>
<protein>
    <submittedName>
        <fullName evidence="9">Methylenetetrahydrofolate reductase 1</fullName>
        <ecNumber evidence="9">1.5.1.20</ecNumber>
    </submittedName>
</protein>
<dbReference type="InterPro" id="IPR053806">
    <property type="entry name" value="MTHFR_C"/>
</dbReference>
<dbReference type="CDD" id="cd00537">
    <property type="entry name" value="MTHFR"/>
    <property type="match status" value="1"/>
</dbReference>
<comment type="similarity">
    <text evidence="3">Belongs to the methylenetetrahydrofolate reductase family.</text>
</comment>
<dbReference type="PANTHER" id="PTHR45754:SF1">
    <property type="entry name" value="METHYLENETETRAHYDROFOLATE REDUCTASE 1"/>
    <property type="match status" value="1"/>
</dbReference>
<comment type="cofactor">
    <cofactor evidence="1">
        <name>FAD</name>
        <dbReference type="ChEBI" id="CHEBI:57692"/>
    </cofactor>
</comment>
<evidence type="ECO:0000259" key="8">
    <source>
        <dbReference type="Pfam" id="PF21895"/>
    </source>
</evidence>
<keyword evidence="6 9" id="KW-0560">Oxidoreductase</keyword>
<organism evidence="9 10">
    <name type="scientific">Discina gigas</name>
    <dbReference type="NCBI Taxonomy" id="1032678"/>
    <lineage>
        <taxon>Eukaryota</taxon>
        <taxon>Fungi</taxon>
        <taxon>Dikarya</taxon>
        <taxon>Ascomycota</taxon>
        <taxon>Pezizomycotina</taxon>
        <taxon>Pezizomycetes</taxon>
        <taxon>Pezizales</taxon>
        <taxon>Discinaceae</taxon>
        <taxon>Discina</taxon>
    </lineage>
</organism>
<keyword evidence="4" id="KW-0285">Flavoprotein</keyword>
<proteinExistence type="inferred from homology"/>
<keyword evidence="5" id="KW-0274">FAD</keyword>
<comment type="caution">
    <text evidence="9">The sequence shown here is derived from an EMBL/GenBank/DDBJ whole genome shotgun (WGS) entry which is preliminary data.</text>
</comment>
<dbReference type="GO" id="GO:0004489">
    <property type="term" value="F:methylenetetrahydrofolate reductase [NAD(P)H] activity"/>
    <property type="evidence" value="ECO:0007669"/>
    <property type="project" value="UniProtKB-EC"/>
</dbReference>